<evidence type="ECO:0000256" key="2">
    <source>
        <dbReference type="ARBA" id="ARBA00022692"/>
    </source>
</evidence>
<reference evidence="8" key="1">
    <citation type="journal article" date="2014" name="Int. J. Syst. Evol. Microbiol.">
        <title>Complete genome sequence of Corynebacterium casei LMG S-19264T (=DSM 44701T), isolated from a smear-ripened cheese.</title>
        <authorList>
            <consortium name="US DOE Joint Genome Institute (JGI-PGF)"/>
            <person name="Walter F."/>
            <person name="Albersmeier A."/>
            <person name="Kalinowski J."/>
            <person name="Ruckert C."/>
        </authorList>
    </citation>
    <scope>NUCLEOTIDE SEQUENCE</scope>
    <source>
        <strain evidence="8">CGMCC 1.3617</strain>
    </source>
</reference>
<dbReference type="RefSeq" id="WP_188967223.1">
    <property type="nucleotide sequence ID" value="NZ_BMKW01000005.1"/>
</dbReference>
<dbReference type="Pfam" id="PF08479">
    <property type="entry name" value="POTRA_2"/>
    <property type="match status" value="1"/>
</dbReference>
<dbReference type="Pfam" id="PF03865">
    <property type="entry name" value="ShlB"/>
    <property type="match status" value="1"/>
</dbReference>
<protein>
    <submittedName>
        <fullName evidence="8">Polypeptide-transport-associated domain-containing protein</fullName>
    </submittedName>
</protein>
<dbReference type="InterPro" id="IPR013686">
    <property type="entry name" value="Polypept-transport_assoc_ShlB"/>
</dbReference>
<gene>
    <name evidence="8" type="ORF">GCM10011320_23340</name>
</gene>
<keyword evidence="5" id="KW-0732">Signal</keyword>
<keyword evidence="1" id="KW-1134">Transmembrane beta strand</keyword>
<keyword evidence="3" id="KW-0998">Cell outer membrane</keyword>
<dbReference type="GO" id="GO:0046819">
    <property type="term" value="P:protein secretion by the type V secretion system"/>
    <property type="evidence" value="ECO:0007669"/>
    <property type="project" value="TreeGrafter"/>
</dbReference>
<dbReference type="Proteomes" id="UP000661507">
    <property type="component" value="Unassembled WGS sequence"/>
</dbReference>
<evidence type="ECO:0000256" key="3">
    <source>
        <dbReference type="ARBA" id="ARBA00023237"/>
    </source>
</evidence>
<keyword evidence="1" id="KW-0472">Membrane</keyword>
<evidence type="ECO:0000313" key="9">
    <source>
        <dbReference type="Proteomes" id="UP000661507"/>
    </source>
</evidence>
<dbReference type="InterPro" id="IPR005565">
    <property type="entry name" value="Hemolysn_activator_HlyB_C"/>
</dbReference>
<evidence type="ECO:0000313" key="8">
    <source>
        <dbReference type="EMBL" id="GGJ15359.1"/>
    </source>
</evidence>
<feature type="chain" id="PRO_5037770068" evidence="5">
    <location>
        <begin position="30"/>
        <end position="591"/>
    </location>
</feature>
<dbReference type="Gene3D" id="3.10.20.310">
    <property type="entry name" value="membrane protein fhac"/>
    <property type="match status" value="1"/>
</dbReference>
<sequence length="591" mass="63860">MTVTACLPSRQNLTLCLALAIALPGAALAQAPINVPRPPPPPVDLRDRILPPTAPNLSPRTQPPPPEARRGPGEGQRVAISTATVQGNTAVETADLRPFLSPIEGQTVALSEIEQTRLALLGAYRRAGYPFVSVAAALVPGPDGRAEARFAITEGYVSEVRLDGDIGPAGTQVLRFLERVKEERPVSTAGVERALLLASDVPGVRVRGVLQPIQGEPGALRLVAQVSRSAVSGYFNVDNRAYQLTGPWEALFVGGVNSLTEYGERTEVTLFGSEQGTQWFTQGGVETFIGGSGLRLRVYAGMGNTLPSGQLSQIGYNGETALAGVVATYPIIRSRPANLWAVAQFDMFDSTTYTGVGTSSGRSLAGRDHIRTARGGFDGQALDSVIPFTPAATNQAAFRVHQGIIDWDATANDDPRATRIGSEFDFTKWTGEYQRVQPIFSPFDGAMINIQAYVNGQWSTNVLPNAEKYYLGGNRLGRGFYSGQVTGDYGYGYALELQLDLAYDIPAEPSLGNNRGTTQFYMFRDMGWAYQNLVTDADRRLSSWGGGVRTVVADTVQVDVELARRITTQPDGQFSEPLRATQLYFRTLIRF</sequence>
<name>A0A917KJV3_9PROT</name>
<dbReference type="InterPro" id="IPR051544">
    <property type="entry name" value="TPS_OM_transporter"/>
</dbReference>
<reference evidence="8" key="2">
    <citation type="submission" date="2020-09" db="EMBL/GenBank/DDBJ databases">
        <authorList>
            <person name="Sun Q."/>
            <person name="Zhou Y."/>
        </authorList>
    </citation>
    <scope>NUCLEOTIDE SEQUENCE</scope>
    <source>
        <strain evidence="8">CGMCC 1.3617</strain>
    </source>
</reference>
<dbReference type="PANTHER" id="PTHR34597">
    <property type="entry name" value="SLR1661 PROTEIN"/>
    <property type="match status" value="1"/>
</dbReference>
<proteinExistence type="predicted"/>
<feature type="domain" description="Haemolysin activator HlyB C-terminal" evidence="6">
    <location>
        <begin position="391"/>
        <end position="549"/>
    </location>
</feature>
<dbReference type="GO" id="GO:0098046">
    <property type="term" value="C:type V protein secretion system complex"/>
    <property type="evidence" value="ECO:0007669"/>
    <property type="project" value="TreeGrafter"/>
</dbReference>
<keyword evidence="2" id="KW-0812">Transmembrane</keyword>
<dbReference type="AlphaFoldDB" id="A0A917KJV3"/>
<evidence type="ECO:0000256" key="4">
    <source>
        <dbReference type="SAM" id="MobiDB-lite"/>
    </source>
</evidence>
<evidence type="ECO:0000259" key="6">
    <source>
        <dbReference type="Pfam" id="PF03865"/>
    </source>
</evidence>
<evidence type="ECO:0000256" key="1">
    <source>
        <dbReference type="ARBA" id="ARBA00022452"/>
    </source>
</evidence>
<dbReference type="PANTHER" id="PTHR34597:SF6">
    <property type="entry name" value="BLR6126 PROTEIN"/>
    <property type="match status" value="1"/>
</dbReference>
<dbReference type="GO" id="GO:0008320">
    <property type="term" value="F:protein transmembrane transporter activity"/>
    <property type="evidence" value="ECO:0007669"/>
    <property type="project" value="TreeGrafter"/>
</dbReference>
<feature type="domain" description="Polypeptide-transport-associated ShlB-type" evidence="7">
    <location>
        <begin position="80"/>
        <end position="134"/>
    </location>
</feature>
<feature type="region of interest" description="Disordered" evidence="4">
    <location>
        <begin position="31"/>
        <end position="75"/>
    </location>
</feature>
<comment type="caution">
    <text evidence="8">The sequence shown here is derived from an EMBL/GenBank/DDBJ whole genome shotgun (WGS) entry which is preliminary data.</text>
</comment>
<keyword evidence="9" id="KW-1185">Reference proteome</keyword>
<evidence type="ECO:0000259" key="7">
    <source>
        <dbReference type="Pfam" id="PF08479"/>
    </source>
</evidence>
<organism evidence="8 9">
    <name type="scientific">Neoroseomonas lacus</name>
    <dbReference type="NCBI Taxonomy" id="287609"/>
    <lineage>
        <taxon>Bacteria</taxon>
        <taxon>Pseudomonadati</taxon>
        <taxon>Pseudomonadota</taxon>
        <taxon>Alphaproteobacteria</taxon>
        <taxon>Acetobacterales</taxon>
        <taxon>Acetobacteraceae</taxon>
        <taxon>Neoroseomonas</taxon>
    </lineage>
</organism>
<evidence type="ECO:0000256" key="5">
    <source>
        <dbReference type="SAM" id="SignalP"/>
    </source>
</evidence>
<accession>A0A917KJV3</accession>
<feature type="signal peptide" evidence="5">
    <location>
        <begin position="1"/>
        <end position="29"/>
    </location>
</feature>
<dbReference type="Gene3D" id="2.40.160.50">
    <property type="entry name" value="membrane protein fhac: a member of the omp85/tpsb transporter family"/>
    <property type="match status" value="1"/>
</dbReference>
<dbReference type="EMBL" id="BMKW01000005">
    <property type="protein sequence ID" value="GGJ15359.1"/>
    <property type="molecule type" value="Genomic_DNA"/>
</dbReference>